<evidence type="ECO:0000256" key="2">
    <source>
        <dbReference type="ARBA" id="ARBA00009012"/>
    </source>
</evidence>
<gene>
    <name evidence="7" type="ORF">ENM11_04180</name>
</gene>
<evidence type="ECO:0000256" key="4">
    <source>
        <dbReference type="ARBA" id="ARBA00022989"/>
    </source>
</evidence>
<feature type="transmembrane region" description="Helical" evidence="6">
    <location>
        <begin position="30"/>
        <end position="63"/>
    </location>
</feature>
<comment type="similarity">
    <text evidence="2">Belongs to the TMEM19 family.</text>
</comment>
<organism evidence="7">
    <name type="scientific">Caldiarchaeum subterraneum</name>
    <dbReference type="NCBI Taxonomy" id="311458"/>
    <lineage>
        <taxon>Archaea</taxon>
        <taxon>Nitrososphaerota</taxon>
        <taxon>Candidatus Caldarchaeales</taxon>
        <taxon>Candidatus Caldarchaeaceae</taxon>
        <taxon>Candidatus Caldarchaeum</taxon>
    </lineage>
</organism>
<feature type="transmembrane region" description="Helical" evidence="6">
    <location>
        <begin position="182"/>
        <end position="206"/>
    </location>
</feature>
<evidence type="ECO:0000256" key="3">
    <source>
        <dbReference type="ARBA" id="ARBA00022692"/>
    </source>
</evidence>
<proteinExistence type="inferred from homology"/>
<accession>A0A7C5L7B3</accession>
<feature type="transmembrane region" description="Helical" evidence="6">
    <location>
        <begin position="152"/>
        <end position="176"/>
    </location>
</feature>
<keyword evidence="4 6" id="KW-1133">Transmembrane helix</keyword>
<protein>
    <submittedName>
        <fullName evidence="7">DUF92 domain-containing protein</fullName>
    </submittedName>
</protein>
<keyword evidence="3 6" id="KW-0812">Transmembrane</keyword>
<dbReference type="AlphaFoldDB" id="A0A7C5L7B3"/>
<reference evidence="7" key="1">
    <citation type="journal article" date="2020" name="mSystems">
        <title>Genome- and Community-Level Interaction Insights into Carbon Utilization and Element Cycling Functions of Hydrothermarchaeota in Hydrothermal Sediment.</title>
        <authorList>
            <person name="Zhou Z."/>
            <person name="Liu Y."/>
            <person name="Xu W."/>
            <person name="Pan J."/>
            <person name="Luo Z.H."/>
            <person name="Li M."/>
        </authorList>
    </citation>
    <scope>NUCLEOTIDE SEQUENCE [LARGE SCALE GENOMIC DNA]</scope>
    <source>
        <strain evidence="7">SpSt-1056</strain>
    </source>
</reference>
<comment type="caution">
    <text evidence="7">The sequence shown here is derived from an EMBL/GenBank/DDBJ whole genome shotgun (WGS) entry which is preliminary data.</text>
</comment>
<dbReference type="GO" id="GO:0016020">
    <property type="term" value="C:membrane"/>
    <property type="evidence" value="ECO:0007669"/>
    <property type="project" value="UniProtKB-SubCell"/>
</dbReference>
<evidence type="ECO:0000256" key="6">
    <source>
        <dbReference type="SAM" id="Phobius"/>
    </source>
</evidence>
<dbReference type="PANTHER" id="PTHR13353">
    <property type="entry name" value="TRANSMEMBRANE PROTEIN 19"/>
    <property type="match status" value="1"/>
</dbReference>
<evidence type="ECO:0000313" key="7">
    <source>
        <dbReference type="EMBL" id="HHK68337.1"/>
    </source>
</evidence>
<dbReference type="InterPro" id="IPR002794">
    <property type="entry name" value="DUF92_TMEM19"/>
</dbReference>
<dbReference type="EMBL" id="DRWN01000029">
    <property type="protein sequence ID" value="HHK68337.1"/>
    <property type="molecule type" value="Genomic_DNA"/>
</dbReference>
<comment type="subcellular location">
    <subcellularLocation>
        <location evidence="1">Membrane</location>
        <topology evidence="1">Multi-pass membrane protein</topology>
    </subcellularLocation>
</comment>
<feature type="transmembrane region" description="Helical" evidence="6">
    <location>
        <begin position="5"/>
        <end position="24"/>
    </location>
</feature>
<evidence type="ECO:0000256" key="5">
    <source>
        <dbReference type="ARBA" id="ARBA00023136"/>
    </source>
</evidence>
<feature type="transmembrane region" description="Helical" evidence="6">
    <location>
        <begin position="84"/>
        <end position="103"/>
    </location>
</feature>
<feature type="transmembrane region" description="Helical" evidence="6">
    <location>
        <begin position="246"/>
        <end position="266"/>
    </location>
</feature>
<evidence type="ECO:0000256" key="1">
    <source>
        <dbReference type="ARBA" id="ARBA00004141"/>
    </source>
</evidence>
<dbReference type="PANTHER" id="PTHR13353:SF5">
    <property type="entry name" value="TRANSMEMBRANE PROTEIN 19"/>
    <property type="match status" value="1"/>
</dbReference>
<dbReference type="Pfam" id="PF01940">
    <property type="entry name" value="DUF92"/>
    <property type="match status" value="1"/>
</dbReference>
<sequence>MLDRVFEATLVIGAVGLVALGGRLLDVKGVGAAVLIGYCIYVLGGRIFFLMLLIFFVVAGFATKYRYHQKYGEAGRGVRSWSNVLANGSGAALIILFSYIFQADSTPTLAAYIGSVSAVFSDTMSTEIGLLSKTPPRMITSLKPASPGTPGAVSFSGLLAGLLTGLVLAGGTYFYGLVFGEGVSLTVLVVLSVVSGFTGSLFDSVFGGLFQSRYRCGECGRTVEVKRHCGKPTTYLSGSKLVNNELVNLVTSFYGGLVAYSLWLYIR</sequence>
<name>A0A7C5L7B3_CALS0</name>
<keyword evidence="5 6" id="KW-0472">Membrane</keyword>